<feature type="active site" evidence="11">
    <location>
        <position position="125"/>
    </location>
</feature>
<dbReference type="PANTHER" id="PTHR14159">
    <property type="entry name" value="ATAXIN-3-RELATED"/>
    <property type="match status" value="1"/>
</dbReference>
<dbReference type="InterPro" id="IPR006155">
    <property type="entry name" value="Josephin"/>
</dbReference>
<dbReference type="Pfam" id="PF02099">
    <property type="entry name" value="Josephin"/>
    <property type="match status" value="1"/>
</dbReference>
<keyword evidence="14" id="KW-1185">Reference proteome</keyword>
<comment type="subcellular location">
    <subcellularLocation>
        <location evidence="2">Nucleus</location>
    </subcellularLocation>
</comment>
<evidence type="ECO:0000256" key="11">
    <source>
        <dbReference type="PROSITE-ProRule" id="PRU00331"/>
    </source>
</evidence>
<feature type="domain" description="Josephin" evidence="12">
    <location>
        <begin position="7"/>
        <end position="186"/>
    </location>
</feature>
<keyword evidence="4" id="KW-0645">Protease</keyword>
<evidence type="ECO:0000256" key="2">
    <source>
        <dbReference type="ARBA" id="ARBA00004123"/>
    </source>
</evidence>
<keyword evidence="5" id="KW-0833">Ubl conjugation pathway</keyword>
<name>A0ABQ8UL71_9EUKA</name>
<feature type="active site" evidence="11">
    <location>
        <position position="140"/>
    </location>
</feature>
<keyword evidence="6 11" id="KW-0378">Hydrolase</keyword>
<dbReference type="Gene3D" id="3.90.70.40">
    <property type="match status" value="1"/>
</dbReference>
<organism evidence="13 14">
    <name type="scientific">Paratrimastix pyriformis</name>
    <dbReference type="NCBI Taxonomy" id="342808"/>
    <lineage>
        <taxon>Eukaryota</taxon>
        <taxon>Metamonada</taxon>
        <taxon>Preaxostyla</taxon>
        <taxon>Paratrimastigidae</taxon>
        <taxon>Paratrimastix</taxon>
    </lineage>
</organism>
<dbReference type="PROSITE" id="PS50330">
    <property type="entry name" value="UIM"/>
    <property type="match status" value="1"/>
</dbReference>
<keyword evidence="9" id="KW-0804">Transcription</keyword>
<keyword evidence="8" id="KW-0805">Transcription regulation</keyword>
<protein>
    <recommendedName>
        <fullName evidence="3">ubiquitinyl hydrolase 1</fullName>
        <ecNumber evidence="3">3.4.19.12</ecNumber>
    </recommendedName>
</protein>
<proteinExistence type="predicted"/>
<dbReference type="Proteomes" id="UP001141327">
    <property type="component" value="Unassembled WGS sequence"/>
</dbReference>
<dbReference type="InterPro" id="IPR033865">
    <property type="entry name" value="Ataxin-3"/>
</dbReference>
<dbReference type="EMBL" id="JAPMOS010000022">
    <property type="protein sequence ID" value="KAJ4459186.1"/>
    <property type="molecule type" value="Genomic_DNA"/>
</dbReference>
<evidence type="ECO:0000256" key="5">
    <source>
        <dbReference type="ARBA" id="ARBA00022786"/>
    </source>
</evidence>
<evidence type="ECO:0000256" key="9">
    <source>
        <dbReference type="ARBA" id="ARBA00023163"/>
    </source>
</evidence>
<evidence type="ECO:0000256" key="8">
    <source>
        <dbReference type="ARBA" id="ARBA00023015"/>
    </source>
</evidence>
<evidence type="ECO:0000256" key="10">
    <source>
        <dbReference type="ARBA" id="ARBA00023242"/>
    </source>
</evidence>
<evidence type="ECO:0000313" key="13">
    <source>
        <dbReference type="EMBL" id="KAJ4459186.1"/>
    </source>
</evidence>
<keyword evidence="7" id="KW-0788">Thiol protease</keyword>
<gene>
    <name evidence="13" type="ORF">PAPYR_4992</name>
</gene>
<dbReference type="PRINTS" id="PR01233">
    <property type="entry name" value="JOSEPHIN"/>
</dbReference>
<dbReference type="EC" id="3.4.19.12" evidence="3"/>
<sequence length="249" mass="27624">MTETVPLRMIYFEPQVEALCGLHCLNNLMQYSAFTELDLIQIAQDLDSQEKSIFAEDGLENPAFLQLVAGNSKNYSEGGFFSSQVLTKALEIYGLRLIPALNAEVAESMQTPMNEIGFVCNLDAHWFTLRKFGDYWYELDSLKSQPKHVSDTFLALYLEQIRQSGYQVYVVRGQYPPCRADDAAQEYKIRHTPPVPASLGSPPAQVTPSGGLACPPVFTLSSPPVSTTLQQTMSEEEQLALAIAMSKGQ</sequence>
<reference evidence="13" key="1">
    <citation type="journal article" date="2022" name="bioRxiv">
        <title>Genomics of Preaxostyla Flagellates Illuminates Evolutionary Transitions and the Path Towards Mitochondrial Loss.</title>
        <authorList>
            <person name="Novak L.V.F."/>
            <person name="Treitli S.C."/>
            <person name="Pyrih J."/>
            <person name="Halakuc P."/>
            <person name="Pipaliya S.V."/>
            <person name="Vacek V."/>
            <person name="Brzon O."/>
            <person name="Soukal P."/>
            <person name="Eme L."/>
            <person name="Dacks J.B."/>
            <person name="Karnkowska A."/>
            <person name="Elias M."/>
            <person name="Hampl V."/>
        </authorList>
    </citation>
    <scope>NUCLEOTIDE SEQUENCE</scope>
    <source>
        <strain evidence="13">RCP-MX</strain>
    </source>
</reference>
<evidence type="ECO:0000256" key="6">
    <source>
        <dbReference type="ARBA" id="ARBA00022801"/>
    </source>
</evidence>
<evidence type="ECO:0000256" key="1">
    <source>
        <dbReference type="ARBA" id="ARBA00000707"/>
    </source>
</evidence>
<keyword evidence="10" id="KW-0539">Nucleus</keyword>
<dbReference type="SMART" id="SM01246">
    <property type="entry name" value="Josephin"/>
    <property type="match status" value="1"/>
</dbReference>
<accession>A0ABQ8UL71</accession>
<evidence type="ECO:0000313" key="14">
    <source>
        <dbReference type="Proteomes" id="UP001141327"/>
    </source>
</evidence>
<evidence type="ECO:0000259" key="12">
    <source>
        <dbReference type="PROSITE" id="PS50957"/>
    </source>
</evidence>
<evidence type="ECO:0000256" key="4">
    <source>
        <dbReference type="ARBA" id="ARBA00022670"/>
    </source>
</evidence>
<dbReference type="PROSITE" id="PS50957">
    <property type="entry name" value="JOSEPHIN"/>
    <property type="match status" value="1"/>
</dbReference>
<comment type="catalytic activity">
    <reaction evidence="1">
        <text>Thiol-dependent hydrolysis of ester, thioester, amide, peptide and isopeptide bonds formed by the C-terminal Gly of ubiquitin (a 76-residue protein attached to proteins as an intracellular targeting signal).</text>
        <dbReference type="EC" id="3.4.19.12"/>
    </reaction>
</comment>
<comment type="caution">
    <text evidence="13">The sequence shown here is derived from an EMBL/GenBank/DDBJ whole genome shotgun (WGS) entry which is preliminary data.</text>
</comment>
<dbReference type="Gene3D" id="1.10.287.10">
    <property type="entry name" value="S15/NS1, RNA-binding"/>
    <property type="match status" value="1"/>
</dbReference>
<dbReference type="InterPro" id="IPR003903">
    <property type="entry name" value="UIM_dom"/>
</dbReference>
<evidence type="ECO:0000256" key="3">
    <source>
        <dbReference type="ARBA" id="ARBA00012759"/>
    </source>
</evidence>
<evidence type="ECO:0000256" key="7">
    <source>
        <dbReference type="ARBA" id="ARBA00022807"/>
    </source>
</evidence>
<dbReference type="PANTHER" id="PTHR14159:SF0">
    <property type="entry name" value="ATAXIN-3-RELATED"/>
    <property type="match status" value="1"/>
</dbReference>
<feature type="active site" evidence="11">
    <location>
        <position position="20"/>
    </location>
</feature>